<dbReference type="RefSeq" id="WP_058469795.1">
    <property type="nucleotide sequence ID" value="NZ_CAAAIC010000005.1"/>
</dbReference>
<dbReference type="PATRIC" id="fig|456.5.peg.228"/>
<sequence>MPFPTLLSVDDWKRKTKTNPDKEAEQLLRSVYNARTIYERFDHLIHLLHHAESQPSSPNHQELASSVIDVIAHIINGKDAEEIREKIALREKIRPYDSFFMPWARPQPGDVSNDPVNLFVSHQERPSEEIQEQFNKFHSNLKRSANLLKLGGRDSEDNFWAYRSKVEEKSYSAEELEEFRILPYQSKLIKFKITGKQDERRLGFDYVSTDKLAIKAKDTFTMQDEDYKQRGIYTVHCNGSFFLGRSLAPDRTSILFDPEAILHPSYADSYSHLPMFMAGQAEIPRGEPQMIDGGSGHFKPDYEQTNQAMAFFRDLGIINNHTKIPYFALSENKRIYSDQNMIELTALIKDYISINRLDPRSVTLEYIKAHAPALHTHYQMQSLINDEWMKWQKESSVIFDYPSDRTLRLHEVVERFSKFGNYRHPEKTLALLQNVQEAINNWNQFHAISGRSSRRQEAVNNLEKRIQEQMCFYNMRLMFNERQEDIPVLYKRIVDDFLTGKTGLKEMISALQQQLHSREYGFFSTSLKREQDSAIKDILQIIVDVNGADTKRLKEINQSLEEIRLGGPKLEVAALQ</sequence>
<proteinExistence type="predicted"/>
<name>A0A0W0VGI5_9GAMM</name>
<reference evidence="1 2" key="1">
    <citation type="submission" date="2015-11" db="EMBL/GenBank/DDBJ databases">
        <title>Genomic analysis of 38 Legionella species identifies large and diverse effector repertoires.</title>
        <authorList>
            <person name="Burstein D."/>
            <person name="Amaro F."/>
            <person name="Zusman T."/>
            <person name="Lifshitz Z."/>
            <person name="Cohen O."/>
            <person name="Gilbert J.A."/>
            <person name="Pupko T."/>
            <person name="Shuman H.A."/>
            <person name="Segal G."/>
        </authorList>
    </citation>
    <scope>NUCLEOTIDE SEQUENCE [LARGE SCALE GENOMIC DNA]</scope>
    <source>
        <strain evidence="1 2">BL-540</strain>
    </source>
</reference>
<dbReference type="AlphaFoldDB" id="A0A0W0VGI5"/>
<keyword evidence="2" id="KW-1185">Reference proteome</keyword>
<dbReference type="EMBL" id="LNYJ01000003">
    <property type="protein sequence ID" value="KTD18989.1"/>
    <property type="molecule type" value="Genomic_DNA"/>
</dbReference>
<evidence type="ECO:0000313" key="2">
    <source>
        <dbReference type="Proteomes" id="UP000055035"/>
    </source>
</evidence>
<dbReference type="OrthoDB" id="5653607at2"/>
<organism evidence="1 2">
    <name type="scientific">Legionella jordanis</name>
    <dbReference type="NCBI Taxonomy" id="456"/>
    <lineage>
        <taxon>Bacteria</taxon>
        <taxon>Pseudomonadati</taxon>
        <taxon>Pseudomonadota</taxon>
        <taxon>Gammaproteobacteria</taxon>
        <taxon>Legionellales</taxon>
        <taxon>Legionellaceae</taxon>
        <taxon>Legionella</taxon>
    </lineage>
</organism>
<comment type="caution">
    <text evidence="1">The sequence shown here is derived from an EMBL/GenBank/DDBJ whole genome shotgun (WGS) entry which is preliminary data.</text>
</comment>
<accession>A0A0W0VGI5</accession>
<dbReference type="Proteomes" id="UP000055035">
    <property type="component" value="Unassembled WGS sequence"/>
</dbReference>
<evidence type="ECO:0000313" key="1">
    <source>
        <dbReference type="EMBL" id="KTD18989.1"/>
    </source>
</evidence>
<protein>
    <submittedName>
        <fullName evidence="1">Uncharacterized protein</fullName>
    </submittedName>
</protein>
<gene>
    <name evidence="1" type="ORF">Ljor_0212</name>
</gene>